<dbReference type="InterPro" id="IPR002104">
    <property type="entry name" value="Integrase_catalytic"/>
</dbReference>
<evidence type="ECO:0000259" key="10">
    <source>
        <dbReference type="PROSITE" id="PS51898"/>
    </source>
</evidence>
<dbReference type="InterPro" id="IPR011010">
    <property type="entry name" value="DNA_brk_join_enz"/>
</dbReference>
<reference evidence="12 13" key="1">
    <citation type="submission" date="2017-06" db="EMBL/GenBank/DDBJ databases">
        <title>Raineya orbicola gen. nov., sp. nov. a slightly thermophilic bacterium of the phylum Bacteroidetes and the description of Raineyaceae fam. nov.</title>
        <authorList>
            <person name="Albuquerque L."/>
            <person name="Polonia A.R.M."/>
            <person name="Barroso C."/>
            <person name="Froufe H.J.C."/>
            <person name="Lage O."/>
            <person name="Lobo-Da-Cunha A."/>
            <person name="Egas C."/>
            <person name="Da Costa M.S."/>
        </authorList>
    </citation>
    <scope>NUCLEOTIDE SEQUENCE [LARGE SCALE GENOMIC DNA]</scope>
    <source>
        <strain evidence="12 13">SPSPC-11</strain>
    </source>
</reference>
<dbReference type="GO" id="GO:0015074">
    <property type="term" value="P:DNA integration"/>
    <property type="evidence" value="ECO:0007669"/>
    <property type="project" value="UniProtKB-KW"/>
</dbReference>
<evidence type="ECO:0000313" key="12">
    <source>
        <dbReference type="EMBL" id="PKQ70825.1"/>
    </source>
</evidence>
<dbReference type="Pfam" id="PF02899">
    <property type="entry name" value="Phage_int_SAM_1"/>
    <property type="match status" value="1"/>
</dbReference>
<accession>A0A2N3IKH1</accession>
<dbReference type="GO" id="GO:0007059">
    <property type="term" value="P:chromosome segregation"/>
    <property type="evidence" value="ECO:0007669"/>
    <property type="project" value="UniProtKB-KW"/>
</dbReference>
<evidence type="ECO:0000256" key="8">
    <source>
        <dbReference type="ARBA" id="ARBA00023306"/>
    </source>
</evidence>
<keyword evidence="6 9" id="KW-0238">DNA-binding</keyword>
<gene>
    <name evidence="12" type="ORF">Rain11_0171</name>
</gene>
<evidence type="ECO:0000256" key="1">
    <source>
        <dbReference type="ARBA" id="ARBA00004496"/>
    </source>
</evidence>
<proteinExistence type="predicted"/>
<dbReference type="InterPro" id="IPR050090">
    <property type="entry name" value="Tyrosine_recombinase_XerCD"/>
</dbReference>
<evidence type="ECO:0000256" key="2">
    <source>
        <dbReference type="ARBA" id="ARBA00022490"/>
    </source>
</evidence>
<evidence type="ECO:0000256" key="5">
    <source>
        <dbReference type="ARBA" id="ARBA00022908"/>
    </source>
</evidence>
<evidence type="ECO:0000256" key="6">
    <source>
        <dbReference type="ARBA" id="ARBA00023125"/>
    </source>
</evidence>
<keyword evidence="3" id="KW-0132">Cell division</keyword>
<keyword evidence="5" id="KW-0229">DNA integration</keyword>
<evidence type="ECO:0000259" key="11">
    <source>
        <dbReference type="PROSITE" id="PS51900"/>
    </source>
</evidence>
<dbReference type="InterPro" id="IPR010998">
    <property type="entry name" value="Integrase_recombinase_N"/>
</dbReference>
<keyword evidence="4" id="KW-0159">Chromosome partition</keyword>
<dbReference type="Gene3D" id="1.10.150.130">
    <property type="match status" value="1"/>
</dbReference>
<dbReference type="GO" id="GO:0006310">
    <property type="term" value="P:DNA recombination"/>
    <property type="evidence" value="ECO:0007669"/>
    <property type="project" value="UniProtKB-KW"/>
</dbReference>
<dbReference type="SUPFAM" id="SSF56349">
    <property type="entry name" value="DNA breaking-rejoining enzymes"/>
    <property type="match status" value="1"/>
</dbReference>
<organism evidence="12 13">
    <name type="scientific">Raineya orbicola</name>
    <dbReference type="NCBI Taxonomy" id="2016530"/>
    <lineage>
        <taxon>Bacteria</taxon>
        <taxon>Pseudomonadati</taxon>
        <taxon>Bacteroidota</taxon>
        <taxon>Cytophagia</taxon>
        <taxon>Cytophagales</taxon>
        <taxon>Raineyaceae</taxon>
        <taxon>Raineya</taxon>
    </lineage>
</organism>
<dbReference type="PANTHER" id="PTHR30349">
    <property type="entry name" value="PHAGE INTEGRASE-RELATED"/>
    <property type="match status" value="1"/>
</dbReference>
<keyword evidence="8" id="KW-0131">Cell cycle</keyword>
<dbReference type="Gene3D" id="1.10.443.10">
    <property type="entry name" value="Intergrase catalytic core"/>
    <property type="match status" value="1"/>
</dbReference>
<dbReference type="InterPro" id="IPR044068">
    <property type="entry name" value="CB"/>
</dbReference>
<keyword evidence="2" id="KW-0963">Cytoplasm</keyword>
<sequence>MIEKFLQYISYQKRQSSHTYSSYRNDLEQFQDFLIEQFQVQDIQEANYQMIRSWVVHLSEQNLQPTSINRKIATLKSFYKFLVKNSYITQNPTLRIKPLKVPKKTPSFVEEQDMVKILDNYEFSKDFKGYRDKIVLELLYHTGMREAELLSLKEENINYIRQEIRVLGKGNKERIIPITPSLNHLLQEYVYYREKEFLQLPHTFLIVTDEGEPAYPMFIYRIVKKYLSLVDSAERKSPHTLRHTFATHMLNKGADLNAIKEILGHSNLKATQIYTHNSLQKLKDVFKQAHPKA</sequence>
<dbReference type="InterPro" id="IPR013762">
    <property type="entry name" value="Integrase-like_cat_sf"/>
</dbReference>
<comment type="caution">
    <text evidence="12">The sequence shown here is derived from an EMBL/GenBank/DDBJ whole genome shotgun (WGS) entry which is preliminary data.</text>
</comment>
<evidence type="ECO:0000256" key="4">
    <source>
        <dbReference type="ARBA" id="ARBA00022829"/>
    </source>
</evidence>
<dbReference type="OrthoDB" id="9801717at2"/>
<dbReference type="GO" id="GO:0003677">
    <property type="term" value="F:DNA binding"/>
    <property type="evidence" value="ECO:0007669"/>
    <property type="project" value="UniProtKB-UniRule"/>
</dbReference>
<keyword evidence="13" id="KW-1185">Reference proteome</keyword>
<evidence type="ECO:0000256" key="3">
    <source>
        <dbReference type="ARBA" id="ARBA00022618"/>
    </source>
</evidence>
<protein>
    <submittedName>
        <fullName evidence="12">Site-specific recombinase XerD</fullName>
    </submittedName>
</protein>
<dbReference type="AlphaFoldDB" id="A0A2N3IKH1"/>
<evidence type="ECO:0000313" key="13">
    <source>
        <dbReference type="Proteomes" id="UP000233387"/>
    </source>
</evidence>
<dbReference type="PROSITE" id="PS51900">
    <property type="entry name" value="CB"/>
    <property type="match status" value="1"/>
</dbReference>
<evidence type="ECO:0000256" key="9">
    <source>
        <dbReference type="PROSITE-ProRule" id="PRU01248"/>
    </source>
</evidence>
<comment type="subcellular location">
    <subcellularLocation>
        <location evidence="1">Cytoplasm</location>
    </subcellularLocation>
</comment>
<dbReference type="PROSITE" id="PS51898">
    <property type="entry name" value="TYR_RECOMBINASE"/>
    <property type="match status" value="1"/>
</dbReference>
<dbReference type="Proteomes" id="UP000233387">
    <property type="component" value="Unassembled WGS sequence"/>
</dbReference>
<feature type="domain" description="Core-binding (CB)" evidence="11">
    <location>
        <begin position="1"/>
        <end position="83"/>
    </location>
</feature>
<dbReference type="InterPro" id="IPR004107">
    <property type="entry name" value="Integrase_SAM-like_N"/>
</dbReference>
<dbReference type="PANTHER" id="PTHR30349:SF77">
    <property type="entry name" value="TYROSINE RECOMBINASE XERC"/>
    <property type="match status" value="1"/>
</dbReference>
<dbReference type="GO" id="GO:0005737">
    <property type="term" value="C:cytoplasm"/>
    <property type="evidence" value="ECO:0007669"/>
    <property type="project" value="UniProtKB-SubCell"/>
</dbReference>
<keyword evidence="7" id="KW-0233">DNA recombination</keyword>
<feature type="domain" description="Tyr recombinase" evidence="10">
    <location>
        <begin position="104"/>
        <end position="287"/>
    </location>
</feature>
<dbReference type="Pfam" id="PF00589">
    <property type="entry name" value="Phage_integrase"/>
    <property type="match status" value="1"/>
</dbReference>
<dbReference type="GO" id="GO:0051301">
    <property type="term" value="P:cell division"/>
    <property type="evidence" value="ECO:0007669"/>
    <property type="project" value="UniProtKB-KW"/>
</dbReference>
<evidence type="ECO:0000256" key="7">
    <source>
        <dbReference type="ARBA" id="ARBA00023172"/>
    </source>
</evidence>
<name>A0A2N3IKH1_9BACT</name>
<dbReference type="EMBL" id="NKXO01000002">
    <property type="protein sequence ID" value="PKQ70825.1"/>
    <property type="molecule type" value="Genomic_DNA"/>
</dbReference>